<evidence type="ECO:0000256" key="1">
    <source>
        <dbReference type="ARBA" id="ARBA00022729"/>
    </source>
</evidence>
<feature type="domain" description="Peptidase S1" evidence="2">
    <location>
        <begin position="204"/>
        <end position="418"/>
    </location>
</feature>
<dbReference type="STRING" id="51642.NSMM_210005"/>
<accession>A0A1G5SC47</accession>
<protein>
    <recommendedName>
        <fullName evidence="2">Peptidase S1 domain-containing protein</fullName>
    </recommendedName>
</protein>
<organism evidence="3 4">
    <name type="scientific">Nitrosomonas mobilis</name>
    <dbReference type="NCBI Taxonomy" id="51642"/>
    <lineage>
        <taxon>Bacteria</taxon>
        <taxon>Pseudomonadati</taxon>
        <taxon>Pseudomonadota</taxon>
        <taxon>Betaproteobacteria</taxon>
        <taxon>Nitrosomonadales</taxon>
        <taxon>Nitrosomonadaceae</taxon>
        <taxon>Nitrosomonas</taxon>
    </lineage>
</organism>
<dbReference type="InterPro" id="IPR050966">
    <property type="entry name" value="Glutamyl_endopeptidase"/>
</dbReference>
<dbReference type="InterPro" id="IPR043504">
    <property type="entry name" value="Peptidase_S1_PA_chymotrypsin"/>
</dbReference>
<gene>
    <name evidence="3" type="ORF">NSMM_210005</name>
</gene>
<sequence>MSALGSMELGLENPLDETEAPFGSFNPPWLGGSSDGFQFEQEYSLVSDTLVPGRFYKIKYGGGGLLETAGRAYGLRQGAERLKHAQAINNHPLNMKFWQPPKNAFERKYFGKGVISFSPRFSCGNKKCYATIWIPPAKPYVHPFLGRGAVVDGFDEPVDLRQSQRECDEESASKRLSVGRRIDMTKVPFRWICRLRVFLKQPDGEIRQSFATGTLVGPRHVLTAAHVFDVNWANDPTTPVEVLAINVAAGADGLRIPFSWSKTKPLDWRSPPNWRSSNFDPRFDFGMIRLPNPPIAYRRFGKLKHKTLSFWGNAGKVDGAFLLPVKVLPEYGIPTLAGKALNICGYQIHANGRPTLVPATVKSVGPTAMRRPIRQLITYAADTSQGISGSPVWYWDEKSKLRYLIAVHHGGCGNCETPPGLDDCTMQRVGEDCMSDPKIGVLLTQQVIRQMCDWINEDYNVKRGIAL</sequence>
<evidence type="ECO:0000259" key="2">
    <source>
        <dbReference type="Pfam" id="PF00089"/>
    </source>
</evidence>
<name>A0A1G5SC47_9PROT</name>
<dbReference type="AlphaFoldDB" id="A0A1G5SC47"/>
<proteinExistence type="predicted"/>
<dbReference type="PANTHER" id="PTHR15462">
    <property type="entry name" value="SERINE PROTEASE"/>
    <property type="match status" value="1"/>
</dbReference>
<dbReference type="PANTHER" id="PTHR15462:SF8">
    <property type="entry name" value="SERINE PROTEASE"/>
    <property type="match status" value="1"/>
</dbReference>
<evidence type="ECO:0000313" key="4">
    <source>
        <dbReference type="Proteomes" id="UP000198729"/>
    </source>
</evidence>
<evidence type="ECO:0000313" key="3">
    <source>
        <dbReference type="EMBL" id="SCZ84557.1"/>
    </source>
</evidence>
<dbReference type="Proteomes" id="UP000198729">
    <property type="component" value="Unassembled WGS sequence"/>
</dbReference>
<dbReference type="GO" id="GO:0004252">
    <property type="term" value="F:serine-type endopeptidase activity"/>
    <property type="evidence" value="ECO:0007669"/>
    <property type="project" value="InterPro"/>
</dbReference>
<dbReference type="GO" id="GO:0006508">
    <property type="term" value="P:proteolysis"/>
    <property type="evidence" value="ECO:0007669"/>
    <property type="project" value="InterPro"/>
</dbReference>
<dbReference type="SUPFAM" id="SSF50494">
    <property type="entry name" value="Trypsin-like serine proteases"/>
    <property type="match status" value="1"/>
</dbReference>
<keyword evidence="1" id="KW-0732">Signal</keyword>
<reference evidence="3 4" key="1">
    <citation type="submission" date="2016-10" db="EMBL/GenBank/DDBJ databases">
        <authorList>
            <person name="de Groot N.N."/>
        </authorList>
    </citation>
    <scope>NUCLEOTIDE SEQUENCE [LARGE SCALE GENOMIC DNA]</scope>
    <source>
        <strain evidence="3">1</strain>
    </source>
</reference>
<dbReference type="Pfam" id="PF00089">
    <property type="entry name" value="Trypsin"/>
    <property type="match status" value="1"/>
</dbReference>
<dbReference type="EMBL" id="FMWO01000027">
    <property type="protein sequence ID" value="SCZ84557.1"/>
    <property type="molecule type" value="Genomic_DNA"/>
</dbReference>
<keyword evidence="4" id="KW-1185">Reference proteome</keyword>
<dbReference type="InterPro" id="IPR009003">
    <property type="entry name" value="Peptidase_S1_PA"/>
</dbReference>
<dbReference type="InterPro" id="IPR001254">
    <property type="entry name" value="Trypsin_dom"/>
</dbReference>
<dbReference type="Gene3D" id="2.40.10.10">
    <property type="entry name" value="Trypsin-like serine proteases"/>
    <property type="match status" value="2"/>
</dbReference>
<dbReference type="RefSeq" id="WP_090284139.1">
    <property type="nucleotide sequence ID" value="NZ_FMWO01000027.1"/>
</dbReference>